<dbReference type="GO" id="GO:0016758">
    <property type="term" value="F:hexosyltransferase activity"/>
    <property type="evidence" value="ECO:0007669"/>
    <property type="project" value="TreeGrafter"/>
</dbReference>
<dbReference type="EMBL" id="FQYX01000035">
    <property type="protein sequence ID" value="SHJ76514.1"/>
    <property type="molecule type" value="Genomic_DNA"/>
</dbReference>
<sequence length="235" mass="26789">MHLLGYSIATDYPNLPPRHKIIINTINPHSYCEAKKDKYFFQALKSSDVLLPDGVGIVWAAKFLKGKRIQKIAGADIHQRLLEIANANQQKIFYLGAAQNTLNLIAARIKKEYPNIKVASFSPPYKPAFSQEDSEKMISSVNNFQPDILFVGMTAPKQEKWVHAHKDSLDVNVITSIGAVFDFYAGTVKRSHPIWIKLGLEWLPRLLQEPKRLWRRNFISTPLFIKSVLHAKLKN</sequence>
<dbReference type="Pfam" id="PF03808">
    <property type="entry name" value="Glyco_tran_WecG"/>
    <property type="match status" value="1"/>
</dbReference>
<evidence type="ECO:0000313" key="3">
    <source>
        <dbReference type="EMBL" id="SHJ76514.1"/>
    </source>
</evidence>
<dbReference type="OrthoDB" id="9771846at2"/>
<evidence type="ECO:0000256" key="1">
    <source>
        <dbReference type="ARBA" id="ARBA00022676"/>
    </source>
</evidence>
<gene>
    <name evidence="3" type="ORF">SAMN04487911_13517</name>
</gene>
<evidence type="ECO:0000256" key="2">
    <source>
        <dbReference type="ARBA" id="ARBA00022679"/>
    </source>
</evidence>
<evidence type="ECO:0000313" key="4">
    <source>
        <dbReference type="Proteomes" id="UP000184231"/>
    </source>
</evidence>
<name>A0A1M6LZ41_9FLAO</name>
<dbReference type="InterPro" id="IPR004629">
    <property type="entry name" value="WecG_TagA_CpsF"/>
</dbReference>
<dbReference type="CDD" id="cd06533">
    <property type="entry name" value="Glyco_transf_WecG_TagA"/>
    <property type="match status" value="1"/>
</dbReference>
<keyword evidence="1" id="KW-0328">Glycosyltransferase</keyword>
<keyword evidence="2 3" id="KW-0808">Transferase</keyword>
<protein>
    <submittedName>
        <fullName evidence="3">N-acetylglucosaminyldiphosphoundecaprenol N-acetyl-beta-D-mannosaminyltransferase</fullName>
    </submittedName>
</protein>
<accession>A0A1M6LZ41</accession>
<dbReference type="PANTHER" id="PTHR34136">
    <property type="match status" value="1"/>
</dbReference>
<keyword evidence="4" id="KW-1185">Reference proteome</keyword>
<organism evidence="3 4">
    <name type="scientific">Arenibacter nanhaiticus</name>
    <dbReference type="NCBI Taxonomy" id="558155"/>
    <lineage>
        <taxon>Bacteria</taxon>
        <taxon>Pseudomonadati</taxon>
        <taxon>Bacteroidota</taxon>
        <taxon>Flavobacteriia</taxon>
        <taxon>Flavobacteriales</taxon>
        <taxon>Flavobacteriaceae</taxon>
        <taxon>Arenibacter</taxon>
    </lineage>
</organism>
<dbReference type="Proteomes" id="UP000184231">
    <property type="component" value="Unassembled WGS sequence"/>
</dbReference>
<dbReference type="NCBIfam" id="TIGR00696">
    <property type="entry name" value="wecG_tagA_cpsF"/>
    <property type="match status" value="1"/>
</dbReference>
<dbReference type="AlphaFoldDB" id="A0A1M6LZ41"/>
<dbReference type="PANTHER" id="PTHR34136:SF1">
    <property type="entry name" value="UDP-N-ACETYL-D-MANNOSAMINURONIC ACID TRANSFERASE"/>
    <property type="match status" value="1"/>
</dbReference>
<dbReference type="RefSeq" id="WP_072765739.1">
    <property type="nucleotide sequence ID" value="NZ_FQYX01000035.1"/>
</dbReference>
<dbReference type="STRING" id="558155.SAMN04487911_13517"/>
<reference evidence="3 4" key="1">
    <citation type="submission" date="2016-11" db="EMBL/GenBank/DDBJ databases">
        <authorList>
            <person name="Jaros S."/>
            <person name="Januszkiewicz K."/>
            <person name="Wedrychowicz H."/>
        </authorList>
    </citation>
    <scope>NUCLEOTIDE SEQUENCE [LARGE SCALE GENOMIC DNA]</scope>
    <source>
        <strain evidence="3 4">CGMCC 1.8863</strain>
    </source>
</reference>
<proteinExistence type="predicted"/>